<evidence type="ECO:0000313" key="3">
    <source>
        <dbReference type="Proteomes" id="UP000238956"/>
    </source>
</evidence>
<feature type="transmembrane region" description="Helical" evidence="1">
    <location>
        <begin position="192"/>
        <end position="212"/>
    </location>
</feature>
<reference evidence="2 3" key="1">
    <citation type="submission" date="2017-12" db="EMBL/GenBank/DDBJ databases">
        <authorList>
            <person name="Hurst M.R.H."/>
        </authorList>
    </citation>
    <scope>NUCLEOTIDE SEQUENCE [LARGE SCALE GENOMIC DNA]</scope>
    <source>
        <strain evidence="2 3">TH11417</strain>
    </source>
</reference>
<accession>A0A2L0D2Y9</accession>
<evidence type="ECO:0000256" key="1">
    <source>
        <dbReference type="SAM" id="Phobius"/>
    </source>
</evidence>
<keyword evidence="1" id="KW-0472">Membrane</keyword>
<dbReference type="AlphaFoldDB" id="A0A2L0D2Y9"/>
<sequence>MKRIKLILITFLILVGITFQEKVSAQVEQKGSIVISPTYNGVPVVGGDLLVYQVANWSEKDNRFAFTKEFSSTALSLEHLISPELDQSDIQVLVNNSHHVKPYQYIDSIPQKGVVLENLSQGIYLFVQKESAQGYEKMNPFVISIPNNGSLSVEAKEKMSPISSSASPSKIVSSKDDVPREKVKVLPFTGQVWWPVYLSLVCGIICLVLSMIGKKE</sequence>
<dbReference type="Proteomes" id="UP000238956">
    <property type="component" value="Chromosome"/>
</dbReference>
<keyword evidence="1" id="KW-1133">Transmembrane helix</keyword>
<keyword evidence="3" id="KW-1185">Reference proteome</keyword>
<dbReference type="GeneID" id="98392920"/>
<keyword evidence="1" id="KW-0812">Transmembrane</keyword>
<gene>
    <name evidence="2" type="ORF">C0J00_03205</name>
</gene>
<dbReference type="EMBL" id="CP025536">
    <property type="protein sequence ID" value="AUW96198.1"/>
    <property type="molecule type" value="Genomic_DNA"/>
</dbReference>
<proteinExistence type="predicted"/>
<protein>
    <recommendedName>
        <fullName evidence="4">Gram-positive pilin subunit D1 N-terminal domain-containing protein</fullName>
    </recommendedName>
</protein>
<dbReference type="InterPro" id="IPR013783">
    <property type="entry name" value="Ig-like_fold"/>
</dbReference>
<organism evidence="2 3">
    <name type="scientific">Streptococcus pluranimalium</name>
    <dbReference type="NCBI Taxonomy" id="82348"/>
    <lineage>
        <taxon>Bacteria</taxon>
        <taxon>Bacillati</taxon>
        <taxon>Bacillota</taxon>
        <taxon>Bacilli</taxon>
        <taxon>Lactobacillales</taxon>
        <taxon>Streptococcaceae</taxon>
        <taxon>Streptococcus</taxon>
    </lineage>
</organism>
<name>A0A2L0D2Y9_9STRE</name>
<evidence type="ECO:0000313" key="2">
    <source>
        <dbReference type="EMBL" id="AUW96198.1"/>
    </source>
</evidence>
<dbReference type="Gene3D" id="2.60.40.10">
    <property type="entry name" value="Immunoglobulins"/>
    <property type="match status" value="1"/>
</dbReference>
<dbReference type="OrthoDB" id="1747537at2"/>
<reference evidence="2 3" key="2">
    <citation type="submission" date="2018-02" db="EMBL/GenBank/DDBJ databases">
        <title>Whole genome sequencing analysis of Streptococcus pluranimalium isolated from cattle infected mastitis in China.</title>
        <authorList>
            <person name="Zhang J.-R."/>
            <person name="Hu G.-Z."/>
        </authorList>
    </citation>
    <scope>NUCLEOTIDE SEQUENCE [LARGE SCALE GENOMIC DNA]</scope>
    <source>
        <strain evidence="2 3">TH11417</strain>
    </source>
</reference>
<dbReference type="KEGG" id="splr:C0J00_03205"/>
<dbReference type="RefSeq" id="WP_104967533.1">
    <property type="nucleotide sequence ID" value="NZ_CP025536.1"/>
</dbReference>
<evidence type="ECO:0008006" key="4">
    <source>
        <dbReference type="Google" id="ProtNLM"/>
    </source>
</evidence>